<comment type="caution">
    <text evidence="2">The sequence shown here is derived from an EMBL/GenBank/DDBJ whole genome shotgun (WGS) entry which is preliminary data.</text>
</comment>
<dbReference type="RefSeq" id="WP_344758076.1">
    <property type="nucleotide sequence ID" value="NZ_BAAAZU010000001.1"/>
</dbReference>
<feature type="chain" id="PRO_5046257760" description="Lipoprotein" evidence="1">
    <location>
        <begin position="22"/>
        <end position="119"/>
    </location>
</feature>
<dbReference type="EMBL" id="BAAAZU010000001">
    <property type="protein sequence ID" value="GAA3913132.1"/>
    <property type="molecule type" value="Genomic_DNA"/>
</dbReference>
<proteinExistence type="predicted"/>
<evidence type="ECO:0000313" key="2">
    <source>
        <dbReference type="EMBL" id="GAA3913132.1"/>
    </source>
</evidence>
<dbReference type="PROSITE" id="PS51257">
    <property type="entry name" value="PROKAR_LIPOPROTEIN"/>
    <property type="match status" value="1"/>
</dbReference>
<gene>
    <name evidence="2" type="ORF">GCM10022229_02280</name>
</gene>
<evidence type="ECO:0008006" key="4">
    <source>
        <dbReference type="Google" id="ProtNLM"/>
    </source>
</evidence>
<feature type="signal peptide" evidence="1">
    <location>
        <begin position="1"/>
        <end position="21"/>
    </location>
</feature>
<name>A0ABP7M1T5_9GAMM</name>
<organism evidence="2 3">
    <name type="scientific">Luteimonas lutimaris</name>
    <dbReference type="NCBI Taxonomy" id="698645"/>
    <lineage>
        <taxon>Bacteria</taxon>
        <taxon>Pseudomonadati</taxon>
        <taxon>Pseudomonadota</taxon>
        <taxon>Gammaproteobacteria</taxon>
        <taxon>Lysobacterales</taxon>
        <taxon>Lysobacteraceae</taxon>
        <taxon>Luteimonas</taxon>
    </lineage>
</organism>
<sequence length="119" mass="13215">MKKLSLLACTLLLVACSGRLKGEGMGAHQDFDAAWQAVQAAGTAEDQRREIDAFLSMNQQAGAPPLQVNVRRRDSGEAAPIDQALWDHPGEYEVVLRYGDRKYPFVPKSRSSLEPLFRE</sequence>
<dbReference type="Proteomes" id="UP001501727">
    <property type="component" value="Unassembled WGS sequence"/>
</dbReference>
<keyword evidence="1" id="KW-0732">Signal</keyword>
<accession>A0ABP7M1T5</accession>
<protein>
    <recommendedName>
        <fullName evidence="4">Lipoprotein</fullName>
    </recommendedName>
</protein>
<keyword evidence="3" id="KW-1185">Reference proteome</keyword>
<evidence type="ECO:0000313" key="3">
    <source>
        <dbReference type="Proteomes" id="UP001501727"/>
    </source>
</evidence>
<reference evidence="3" key="1">
    <citation type="journal article" date="2019" name="Int. J. Syst. Evol. Microbiol.">
        <title>The Global Catalogue of Microorganisms (GCM) 10K type strain sequencing project: providing services to taxonomists for standard genome sequencing and annotation.</title>
        <authorList>
            <consortium name="The Broad Institute Genomics Platform"/>
            <consortium name="The Broad Institute Genome Sequencing Center for Infectious Disease"/>
            <person name="Wu L."/>
            <person name="Ma J."/>
        </authorList>
    </citation>
    <scope>NUCLEOTIDE SEQUENCE [LARGE SCALE GENOMIC DNA]</scope>
    <source>
        <strain evidence="3">JCM 16916</strain>
    </source>
</reference>
<evidence type="ECO:0000256" key="1">
    <source>
        <dbReference type="SAM" id="SignalP"/>
    </source>
</evidence>